<dbReference type="AlphaFoldDB" id="A0A1F7U6L6"/>
<evidence type="ECO:0000313" key="1">
    <source>
        <dbReference type="EMBL" id="OGL73478.1"/>
    </source>
</evidence>
<dbReference type="InterPro" id="IPR043519">
    <property type="entry name" value="NT_sf"/>
</dbReference>
<protein>
    <recommendedName>
        <fullName evidence="3">Nucleotidyltransferase family protein</fullName>
    </recommendedName>
</protein>
<dbReference type="STRING" id="1802391.A3D72_01645"/>
<sequence>METIDPRVLLVQIAERLERLNIPYLVTGGIAVYVWGRPRFTADIDIVVELHESNLSALERALRELGTAGYLDADAMRDALRIGGEFNFIDEQTGIKVDFWMLKNDEFDRQRLSRRVAKTILGKTVYFSSPEDLILSKLRWYKASGSSRQIEDVESIVTISGDRLDFKYVEVWAAKLGCTDIFSEVKNRPKRS</sequence>
<dbReference type="Pfam" id="PF08843">
    <property type="entry name" value="AbiEii"/>
    <property type="match status" value="1"/>
</dbReference>
<organism evidence="1 2">
    <name type="scientific">Candidatus Uhrbacteria bacterium RIFCSPHIGHO2_02_FULL_57_19</name>
    <dbReference type="NCBI Taxonomy" id="1802391"/>
    <lineage>
        <taxon>Bacteria</taxon>
        <taxon>Candidatus Uhriibacteriota</taxon>
    </lineage>
</organism>
<gene>
    <name evidence="1" type="ORF">A3D72_01645</name>
</gene>
<name>A0A1F7U6L6_9BACT</name>
<dbReference type="InterPro" id="IPR014942">
    <property type="entry name" value="AbiEii"/>
</dbReference>
<evidence type="ECO:0000313" key="2">
    <source>
        <dbReference type="Proteomes" id="UP000176303"/>
    </source>
</evidence>
<comment type="caution">
    <text evidence="1">The sequence shown here is derived from an EMBL/GenBank/DDBJ whole genome shotgun (WGS) entry which is preliminary data.</text>
</comment>
<dbReference type="SUPFAM" id="SSF81301">
    <property type="entry name" value="Nucleotidyltransferase"/>
    <property type="match status" value="1"/>
</dbReference>
<dbReference type="EMBL" id="MGDZ01000030">
    <property type="protein sequence ID" value="OGL73478.1"/>
    <property type="molecule type" value="Genomic_DNA"/>
</dbReference>
<dbReference type="Gene3D" id="3.30.460.40">
    <property type="match status" value="1"/>
</dbReference>
<dbReference type="Proteomes" id="UP000176303">
    <property type="component" value="Unassembled WGS sequence"/>
</dbReference>
<accession>A0A1F7U6L6</accession>
<proteinExistence type="predicted"/>
<reference evidence="1 2" key="1">
    <citation type="journal article" date="2016" name="Nat. Commun.">
        <title>Thousands of microbial genomes shed light on interconnected biogeochemical processes in an aquifer system.</title>
        <authorList>
            <person name="Anantharaman K."/>
            <person name="Brown C.T."/>
            <person name="Hug L.A."/>
            <person name="Sharon I."/>
            <person name="Castelle C.J."/>
            <person name="Probst A.J."/>
            <person name="Thomas B.C."/>
            <person name="Singh A."/>
            <person name="Wilkins M.J."/>
            <person name="Karaoz U."/>
            <person name="Brodie E.L."/>
            <person name="Williams K.H."/>
            <person name="Hubbard S.S."/>
            <person name="Banfield J.F."/>
        </authorList>
    </citation>
    <scope>NUCLEOTIDE SEQUENCE [LARGE SCALE GENOMIC DNA]</scope>
</reference>
<evidence type="ECO:0008006" key="3">
    <source>
        <dbReference type="Google" id="ProtNLM"/>
    </source>
</evidence>